<keyword evidence="1" id="KW-0677">Repeat</keyword>
<evidence type="ECO:0000259" key="3">
    <source>
        <dbReference type="Pfam" id="PF24883"/>
    </source>
</evidence>
<evidence type="ECO:0000256" key="2">
    <source>
        <dbReference type="SAM" id="MobiDB-lite"/>
    </source>
</evidence>
<dbReference type="HOGENOM" id="CLU_334704_0_0_1"/>
<dbReference type="Pfam" id="PF24883">
    <property type="entry name" value="NPHP3_N"/>
    <property type="match status" value="1"/>
</dbReference>
<dbReference type="SUPFAM" id="SSF52540">
    <property type="entry name" value="P-loop containing nucleoside triphosphate hydrolases"/>
    <property type="match status" value="1"/>
</dbReference>
<gene>
    <name evidence="4" type="ORF">CGI_10008440</name>
</gene>
<proteinExistence type="predicted"/>
<reference evidence="4" key="1">
    <citation type="journal article" date="2012" name="Nature">
        <title>The oyster genome reveals stress adaptation and complexity of shell formation.</title>
        <authorList>
            <person name="Zhang G."/>
            <person name="Fang X."/>
            <person name="Guo X."/>
            <person name="Li L."/>
            <person name="Luo R."/>
            <person name="Xu F."/>
            <person name="Yang P."/>
            <person name="Zhang L."/>
            <person name="Wang X."/>
            <person name="Qi H."/>
            <person name="Xiong Z."/>
            <person name="Que H."/>
            <person name="Xie Y."/>
            <person name="Holland P.W."/>
            <person name="Paps J."/>
            <person name="Zhu Y."/>
            <person name="Wu F."/>
            <person name="Chen Y."/>
            <person name="Wang J."/>
            <person name="Peng C."/>
            <person name="Meng J."/>
            <person name="Yang L."/>
            <person name="Liu J."/>
            <person name="Wen B."/>
            <person name="Zhang N."/>
            <person name="Huang Z."/>
            <person name="Zhu Q."/>
            <person name="Feng Y."/>
            <person name="Mount A."/>
            <person name="Hedgecock D."/>
            <person name="Xu Z."/>
            <person name="Liu Y."/>
            <person name="Domazet-Loso T."/>
            <person name="Du Y."/>
            <person name="Sun X."/>
            <person name="Zhang S."/>
            <person name="Liu B."/>
            <person name="Cheng P."/>
            <person name="Jiang X."/>
            <person name="Li J."/>
            <person name="Fan D."/>
            <person name="Wang W."/>
            <person name="Fu W."/>
            <person name="Wang T."/>
            <person name="Wang B."/>
            <person name="Zhang J."/>
            <person name="Peng Z."/>
            <person name="Li Y."/>
            <person name="Li N."/>
            <person name="Wang J."/>
            <person name="Chen M."/>
            <person name="He Y."/>
            <person name="Tan F."/>
            <person name="Song X."/>
            <person name="Zheng Q."/>
            <person name="Huang R."/>
            <person name="Yang H."/>
            <person name="Du X."/>
            <person name="Chen L."/>
            <person name="Yang M."/>
            <person name="Gaffney P.M."/>
            <person name="Wang S."/>
            <person name="Luo L."/>
            <person name="She Z."/>
            <person name="Ming Y."/>
            <person name="Huang W."/>
            <person name="Zhang S."/>
            <person name="Huang B."/>
            <person name="Zhang Y."/>
            <person name="Qu T."/>
            <person name="Ni P."/>
            <person name="Miao G."/>
            <person name="Wang J."/>
            <person name="Wang Q."/>
            <person name="Steinberg C.E."/>
            <person name="Wang H."/>
            <person name="Li N."/>
            <person name="Qian L."/>
            <person name="Zhang G."/>
            <person name="Li Y."/>
            <person name="Yang H."/>
            <person name="Liu X."/>
            <person name="Wang J."/>
            <person name="Yin Y."/>
            <person name="Wang J."/>
        </authorList>
    </citation>
    <scope>NUCLEOTIDE SEQUENCE [LARGE SCALE GENOMIC DNA]</scope>
    <source>
        <strain evidence="4">05x7-T-G4-1.051#20</strain>
    </source>
</reference>
<dbReference type="Gene3D" id="3.40.50.300">
    <property type="entry name" value="P-loop containing nucleotide triphosphate hydrolases"/>
    <property type="match status" value="1"/>
</dbReference>
<feature type="domain" description="Nephrocystin 3-like N-terminal" evidence="3">
    <location>
        <begin position="138"/>
        <end position="275"/>
    </location>
</feature>
<evidence type="ECO:0000313" key="4">
    <source>
        <dbReference type="EMBL" id="EKC19418.1"/>
    </source>
</evidence>
<dbReference type="InterPro" id="IPR027417">
    <property type="entry name" value="P-loop_NTPase"/>
</dbReference>
<name>K1PD23_MAGGI</name>
<feature type="compositionally biased region" description="Basic and acidic residues" evidence="2">
    <location>
        <begin position="719"/>
        <end position="735"/>
    </location>
</feature>
<protein>
    <recommendedName>
        <fullName evidence="3">Nephrocystin 3-like N-terminal domain-containing protein</fullName>
    </recommendedName>
</protein>
<dbReference type="AlphaFoldDB" id="K1PD23"/>
<evidence type="ECO:0000256" key="1">
    <source>
        <dbReference type="ARBA" id="ARBA00022737"/>
    </source>
</evidence>
<organism evidence="4">
    <name type="scientific">Magallana gigas</name>
    <name type="common">Pacific oyster</name>
    <name type="synonym">Crassostrea gigas</name>
    <dbReference type="NCBI Taxonomy" id="29159"/>
    <lineage>
        <taxon>Eukaryota</taxon>
        <taxon>Metazoa</taxon>
        <taxon>Spiralia</taxon>
        <taxon>Lophotrochozoa</taxon>
        <taxon>Mollusca</taxon>
        <taxon>Bivalvia</taxon>
        <taxon>Autobranchia</taxon>
        <taxon>Pteriomorphia</taxon>
        <taxon>Ostreida</taxon>
        <taxon>Ostreoidea</taxon>
        <taxon>Ostreidae</taxon>
        <taxon>Magallana</taxon>
    </lineage>
</organism>
<dbReference type="InterPro" id="IPR056884">
    <property type="entry name" value="NPHP3-like_N"/>
</dbReference>
<feature type="compositionally biased region" description="Low complexity" evidence="2">
    <location>
        <begin position="737"/>
        <end position="750"/>
    </location>
</feature>
<feature type="region of interest" description="Disordered" evidence="2">
    <location>
        <begin position="719"/>
        <end position="759"/>
    </location>
</feature>
<sequence>MTTPEDTVGFGKKQIDPWCKHRWELIKLIDSDKEILREVFTLSESKISLPESMKNGEEFLDALDNYFEHKRDGIVDYLYRLASELKLHVNEGSTSVTSILETYKYQLREHNTRQKDCELVGREQEIECAIGCLRSAKCKGVWICGLGGMGKTSLAFEVCRRLFEEKWRIFNVELREQKYVRDLVRTALNVIDVSLLTSSSDEFSDKLIDSHATEGIEGDISDDNKHEFWKQRFVQKCCEYSDQNQVLILDNVDEIIASDEKSFYALLKSILERRKKVENSPDHVYGMYRFVITSRSGINPTRLENLLKEIELRGLHAENEMKKVTSLCGCCPLAMLSVLGALQSLQDLPRDLTECLQSSNNSAIYVQSDVPRAEMCLHQLFYLLDEQYKITLMQLSVFRTTHFSIEAATHVCGKSKRSGKANMKLELGLLKNLHFLETPIEKFPENGQAQPTLSEICYFHPLVYQVLKNHHSKFENYVTDARSRFVEHIDRVLSKTKEDSTSNLMKVMVTYEPHIQLFYDYVTQMPSIRPSFEDDVPSIMSVMNRERLTDLVLDDASKHKYIIRMISASKTDNKGLETVYYQIVLAKFYNDKDKINMCRELLEEIEDIVKSNENLSNEAIYIKRKQKSKDHIAALILKAVMYLAEANANYKEILHQIKNGGLNNWQRNKVLYDQIKHNHKRVLHQLNREKDDIDEVMNIYLDFEVGKLENNITRKEFRDAVNESSDSTHVEKESMNSDSLDSSSLLSSDSALGVTSKDEKRTPTYLSKKELVLKTTDIEYSSEKSCPVETSYRNQIDSGMHLHTASGMYRGGSSHLAMCRLCDTAHFMLFSSFSSSSVSIDGLNITFVIQFNT</sequence>
<dbReference type="InParanoid" id="K1PD23"/>
<dbReference type="EMBL" id="JH817499">
    <property type="protein sequence ID" value="EKC19418.1"/>
    <property type="molecule type" value="Genomic_DNA"/>
</dbReference>
<accession>K1PD23</accession>